<evidence type="ECO:0000256" key="1">
    <source>
        <dbReference type="ARBA" id="ARBA00004123"/>
    </source>
</evidence>
<dbReference type="EMBL" id="ANFO01000991">
    <property type="protein sequence ID" value="KGQ04957.1"/>
    <property type="molecule type" value="Genomic_DNA"/>
</dbReference>
<name>A0A0A2VF42_BEABA</name>
<keyword evidence="2" id="KW-0227">DNA damage</keyword>
<feature type="compositionally biased region" description="Basic and acidic residues" evidence="4">
    <location>
        <begin position="472"/>
        <end position="484"/>
    </location>
</feature>
<dbReference type="InterPro" id="IPR033316">
    <property type="entry name" value="RBBP8-like"/>
</dbReference>
<proteinExistence type="predicted"/>
<accession>A0A0A2VF42</accession>
<evidence type="ECO:0000256" key="4">
    <source>
        <dbReference type="SAM" id="MobiDB-lite"/>
    </source>
</evidence>
<dbReference type="OrthoDB" id="5801062at2759"/>
<dbReference type="PANTHER" id="PTHR15107:SF0">
    <property type="entry name" value="DNA ENDONUCLEASE ACTIVATOR CTP1 C-TERMINAL DOMAIN-CONTAINING PROTEIN"/>
    <property type="match status" value="1"/>
</dbReference>
<feature type="domain" description="DNA endonuclease activator Ctp1 C-terminal" evidence="5">
    <location>
        <begin position="543"/>
        <end position="656"/>
    </location>
</feature>
<dbReference type="STRING" id="1245745.A0A0A2VF42"/>
<feature type="region of interest" description="Disordered" evidence="4">
    <location>
        <begin position="190"/>
        <end position="277"/>
    </location>
</feature>
<dbReference type="GO" id="GO:0003684">
    <property type="term" value="F:damaged DNA binding"/>
    <property type="evidence" value="ECO:0007669"/>
    <property type="project" value="TreeGrafter"/>
</dbReference>
<feature type="region of interest" description="Disordered" evidence="4">
    <location>
        <begin position="446"/>
        <end position="515"/>
    </location>
</feature>
<feature type="compositionally biased region" description="Polar residues" evidence="4">
    <location>
        <begin position="424"/>
        <end position="433"/>
    </location>
</feature>
<evidence type="ECO:0000313" key="7">
    <source>
        <dbReference type="Proteomes" id="UP000030106"/>
    </source>
</evidence>
<evidence type="ECO:0000256" key="2">
    <source>
        <dbReference type="ARBA" id="ARBA00022763"/>
    </source>
</evidence>
<dbReference type="PANTHER" id="PTHR15107">
    <property type="entry name" value="RETINOBLASTOMA BINDING PROTEIN 8"/>
    <property type="match status" value="1"/>
</dbReference>
<feature type="region of interest" description="Disordered" evidence="4">
    <location>
        <begin position="405"/>
        <end position="433"/>
    </location>
</feature>
<dbReference type="InterPro" id="IPR013882">
    <property type="entry name" value="Ctp1_C"/>
</dbReference>
<feature type="compositionally biased region" description="Low complexity" evidence="4">
    <location>
        <begin position="497"/>
        <end position="514"/>
    </location>
</feature>
<dbReference type="GO" id="GO:0010792">
    <property type="term" value="P:DNA double-strand break processing involved in repair via single-strand annealing"/>
    <property type="evidence" value="ECO:0007669"/>
    <property type="project" value="TreeGrafter"/>
</dbReference>
<evidence type="ECO:0000313" key="6">
    <source>
        <dbReference type="EMBL" id="KGQ04957.1"/>
    </source>
</evidence>
<evidence type="ECO:0000259" key="5">
    <source>
        <dbReference type="Pfam" id="PF08573"/>
    </source>
</evidence>
<dbReference type="AlphaFoldDB" id="A0A0A2VF42"/>
<dbReference type="HOGENOM" id="CLU_018738_0_0_1"/>
<reference evidence="6 7" key="1">
    <citation type="submission" date="2012-10" db="EMBL/GenBank/DDBJ databases">
        <title>Genome sequencing and analysis of entomopathogenic fungi Beauveria bassiana D1-5.</title>
        <authorList>
            <person name="Li Q."/>
            <person name="Wang L."/>
            <person name="Zhang Z."/>
            <person name="Wang Q."/>
            <person name="Ren J."/>
            <person name="Wang M."/>
            <person name="Xu W."/>
            <person name="Wang J."/>
            <person name="Lu Y."/>
            <person name="Du Q."/>
            <person name="Sun Z."/>
        </authorList>
    </citation>
    <scope>NUCLEOTIDE SEQUENCE [LARGE SCALE GENOMIC DNA]</scope>
    <source>
        <strain evidence="6 7">D1-5</strain>
    </source>
</reference>
<keyword evidence="3" id="KW-0539">Nucleus</keyword>
<gene>
    <name evidence="6" type="ORF">BBAD15_g9789</name>
</gene>
<dbReference type="GO" id="GO:0005634">
    <property type="term" value="C:nucleus"/>
    <property type="evidence" value="ECO:0007669"/>
    <property type="project" value="UniProtKB-SubCell"/>
</dbReference>
<feature type="compositionally biased region" description="Polar residues" evidence="4">
    <location>
        <begin position="209"/>
        <end position="229"/>
    </location>
</feature>
<evidence type="ECO:0000256" key="3">
    <source>
        <dbReference type="ARBA" id="ARBA00023242"/>
    </source>
</evidence>
<dbReference type="Pfam" id="PF08573">
    <property type="entry name" value="SAE2"/>
    <property type="match status" value="1"/>
</dbReference>
<feature type="region of interest" description="Disordered" evidence="4">
    <location>
        <begin position="320"/>
        <end position="346"/>
    </location>
</feature>
<organism evidence="6 7">
    <name type="scientific">Beauveria bassiana D1-5</name>
    <dbReference type="NCBI Taxonomy" id="1245745"/>
    <lineage>
        <taxon>Eukaryota</taxon>
        <taxon>Fungi</taxon>
        <taxon>Dikarya</taxon>
        <taxon>Ascomycota</taxon>
        <taxon>Pezizomycotina</taxon>
        <taxon>Sordariomycetes</taxon>
        <taxon>Hypocreomycetidae</taxon>
        <taxon>Hypocreales</taxon>
        <taxon>Cordycipitaceae</taxon>
        <taxon>Beauveria</taxon>
    </lineage>
</organism>
<comment type="subcellular location">
    <subcellularLocation>
        <location evidence="1">Nucleus</location>
    </subcellularLocation>
</comment>
<dbReference type="eggNOG" id="ENOG502S92Z">
    <property type="taxonomic scope" value="Eukaryota"/>
</dbReference>
<dbReference type="Proteomes" id="UP000030106">
    <property type="component" value="Unassembled WGS sequence"/>
</dbReference>
<sequence>MTSWFDKGRPALQEALEKICNQIDADIAADLESSSDARELADCKALLQQNATKNDFLVKENAALRAELEQLRHSSAIGRLPPELLAPPSSSMANGALELSDPEAAQKAEHIKLAQRFRLLNENFRKARSALERRKVERDTWKMRFETLQEQVQAAESEHGVEISNRASVALAALQPAAVSFGSSFSSNAEVNEAASEPEEPQLPPIIPKSSTSRCSTGSILGPLDSTQGDSEENDRSSLPTTTEAPSELLVKGEPSSDEPVVVSERPVKKRKGNEDSANIRPLVRIKAEPEDDSSPVSGETRIPASQESIDLGNITHLTTPRKPREAESTPKLPPIYRTPPADAGKTATPVARYVRHEMPISQTARASIMSSALTPISVNRRIIGSGGDKTAKISRKRQLEESIAEIADDGTSFRTGQDKTPLGNAQNRNQTPGSRLKQLLHEGEADNSPALLRPSRQDRKGVSIATADLNIPERRELPFEKQTRQSRPVLQPPTIAQARPRSPQRSPQRLARQGQLRLKSPRELHLDDFRVNPATNEGHDFAFSEVVRDRDDRACLPGCAEMHCCGKQFRALAISQRPDPPLTAAQRMEEQSLLEQHLGDYAYRLATMDPAERAEAWIQAKTQELANKYGKHRHRYSRMQSPPGFWDADFPTTQELEMGREEAAEREKRAIRERYREAMKPGGRWLFKDE</sequence>
<protein>
    <recommendedName>
        <fullName evidence="5">DNA endonuclease activator Ctp1 C-terminal domain-containing protein</fullName>
    </recommendedName>
</protein>
<comment type="caution">
    <text evidence="6">The sequence shown here is derived from an EMBL/GenBank/DDBJ whole genome shotgun (WGS) entry which is preliminary data.</text>
</comment>